<name>A0AAV2AXA5_9ARAC</name>
<feature type="domain" description="Enoyl reductase (ER)" evidence="3">
    <location>
        <begin position="28"/>
        <end position="357"/>
    </location>
</feature>
<evidence type="ECO:0000259" key="3">
    <source>
        <dbReference type="SMART" id="SM00829"/>
    </source>
</evidence>
<reference evidence="4 5" key="1">
    <citation type="submission" date="2024-04" db="EMBL/GenBank/DDBJ databases">
        <authorList>
            <person name="Rising A."/>
            <person name="Reimegard J."/>
            <person name="Sonavane S."/>
            <person name="Akerstrom W."/>
            <person name="Nylinder S."/>
            <person name="Hedman E."/>
            <person name="Kallberg Y."/>
        </authorList>
    </citation>
    <scope>NUCLEOTIDE SEQUENCE [LARGE SCALE GENOMIC DNA]</scope>
</reference>
<evidence type="ECO:0000313" key="5">
    <source>
        <dbReference type="Proteomes" id="UP001497382"/>
    </source>
</evidence>
<comment type="similarity">
    <text evidence="1">Belongs to the zinc-containing alcohol dehydrogenase family. Quinone oxidoreductase subfamily.</text>
</comment>
<dbReference type="GO" id="GO:0016491">
    <property type="term" value="F:oxidoreductase activity"/>
    <property type="evidence" value="ECO:0007669"/>
    <property type="project" value="UniProtKB-KW"/>
</dbReference>
<dbReference type="Pfam" id="PF13602">
    <property type="entry name" value="ADH_zinc_N_2"/>
    <property type="match status" value="1"/>
</dbReference>
<dbReference type="Gene3D" id="3.40.50.720">
    <property type="entry name" value="NAD(P)-binding Rossmann-like Domain"/>
    <property type="match status" value="1"/>
</dbReference>
<dbReference type="InterPro" id="IPR052100">
    <property type="entry name" value="SV-ATPase_mito-regulator"/>
</dbReference>
<dbReference type="CDD" id="cd08275">
    <property type="entry name" value="MDR3"/>
    <property type="match status" value="1"/>
</dbReference>
<dbReference type="Proteomes" id="UP001497382">
    <property type="component" value="Unassembled WGS sequence"/>
</dbReference>
<comment type="caution">
    <text evidence="4">The sequence shown here is derived from an EMBL/GenBank/DDBJ whole genome shotgun (WGS) entry which is preliminary data.</text>
</comment>
<dbReference type="PANTHER" id="PTHR44054">
    <property type="entry name" value="SYNAPTIC VESICLE MEMBRANE PROTEIN VAT-1 HOMOLOG-LIKE"/>
    <property type="match status" value="1"/>
</dbReference>
<dbReference type="SMART" id="SM00829">
    <property type="entry name" value="PKS_ER"/>
    <property type="match status" value="1"/>
</dbReference>
<evidence type="ECO:0000313" key="4">
    <source>
        <dbReference type="EMBL" id="CAL1288305.1"/>
    </source>
</evidence>
<gene>
    <name evidence="4" type="ORF">LARSCL_LOCUS15271</name>
</gene>
<proteinExistence type="inferred from homology"/>
<dbReference type="SUPFAM" id="SSF50129">
    <property type="entry name" value="GroES-like"/>
    <property type="match status" value="1"/>
</dbReference>
<dbReference type="InterPro" id="IPR002364">
    <property type="entry name" value="Quin_OxRdtase/zeta-crystal_CS"/>
</dbReference>
<dbReference type="InterPro" id="IPR020843">
    <property type="entry name" value="ER"/>
</dbReference>
<evidence type="ECO:0000256" key="1">
    <source>
        <dbReference type="ARBA" id="ARBA00010371"/>
    </source>
</evidence>
<dbReference type="InterPro" id="IPR011032">
    <property type="entry name" value="GroES-like_sf"/>
</dbReference>
<protein>
    <recommendedName>
        <fullName evidence="3">Enoyl reductase (ER) domain-containing protein</fullName>
    </recommendedName>
</protein>
<dbReference type="Gene3D" id="3.90.180.10">
    <property type="entry name" value="Medium-chain alcohol dehydrogenases, catalytic domain"/>
    <property type="match status" value="1"/>
</dbReference>
<keyword evidence="5" id="KW-1185">Reference proteome</keyword>
<dbReference type="PROSITE" id="PS01162">
    <property type="entry name" value="QOR_ZETA_CRYSTAL"/>
    <property type="match status" value="1"/>
</dbReference>
<dbReference type="EMBL" id="CAXIEN010000229">
    <property type="protein sequence ID" value="CAL1288305.1"/>
    <property type="molecule type" value="Genomic_DNA"/>
</dbReference>
<dbReference type="PANTHER" id="PTHR44054:SF1">
    <property type="entry name" value="SYNAPTIC VESICLE MEMBRANE PROTEIN VAT-1 HOMOLOG"/>
    <property type="match status" value="1"/>
</dbReference>
<dbReference type="SUPFAM" id="SSF51735">
    <property type="entry name" value="NAD(P)-binding Rossmann-fold domains"/>
    <property type="match status" value="1"/>
</dbReference>
<dbReference type="AlphaFoldDB" id="A0AAV2AXA5"/>
<sequence>MTQNLLPGYRMSDCEMETTRAIMLTGFGGYDKLKIQNIPRTPAEEDHIVVEIKACGVNFSDIYVRQGIYTYKGIKPPFVLGTEASGIVSEIGPNVTEFKIGDRVLCWNYGYGMWAESVQIHKSQCYPMPSNMTFAEANGIVNNYITAYLVLMDFGNLRPGKSVLIQAAAGGVGWAATQIARSVGNVTIFGTASSSKHQLIKENGVTHAIDYQNSDFVDEVLKIAPYGVDIILDCLSGNDFVRAQKCLKNMGRIVHIGISSMISGEKKNILRALKVWWQTKNVSIVDVITKNHAVCGLSINNLFETDPDMFRATLDKVMNLYEEGKIKPRIDSIWSFDEVIEATKCMVERKNIGKIVLVPKKEDNLSKVELYQN</sequence>
<evidence type="ECO:0000256" key="2">
    <source>
        <dbReference type="ARBA" id="ARBA00023002"/>
    </source>
</evidence>
<organism evidence="4 5">
    <name type="scientific">Larinioides sclopetarius</name>
    <dbReference type="NCBI Taxonomy" id="280406"/>
    <lineage>
        <taxon>Eukaryota</taxon>
        <taxon>Metazoa</taxon>
        <taxon>Ecdysozoa</taxon>
        <taxon>Arthropoda</taxon>
        <taxon>Chelicerata</taxon>
        <taxon>Arachnida</taxon>
        <taxon>Araneae</taxon>
        <taxon>Araneomorphae</taxon>
        <taxon>Entelegynae</taxon>
        <taxon>Araneoidea</taxon>
        <taxon>Araneidae</taxon>
        <taxon>Larinioides</taxon>
    </lineage>
</organism>
<dbReference type="Pfam" id="PF08240">
    <property type="entry name" value="ADH_N"/>
    <property type="match status" value="1"/>
</dbReference>
<keyword evidence="2" id="KW-0560">Oxidoreductase</keyword>
<dbReference type="GO" id="GO:0008270">
    <property type="term" value="F:zinc ion binding"/>
    <property type="evidence" value="ECO:0007669"/>
    <property type="project" value="InterPro"/>
</dbReference>
<dbReference type="InterPro" id="IPR013154">
    <property type="entry name" value="ADH-like_N"/>
</dbReference>
<dbReference type="InterPro" id="IPR036291">
    <property type="entry name" value="NAD(P)-bd_dom_sf"/>
</dbReference>
<accession>A0AAV2AXA5</accession>